<dbReference type="PANTHER" id="PTHR48467:SF1">
    <property type="entry name" value="GLUTAMATE SYNTHASE 1 [NADH], CHLOROPLASTIC-LIKE"/>
    <property type="match status" value="1"/>
</dbReference>
<feature type="binding site" evidence="9">
    <location>
        <position position="43"/>
    </location>
    <ligand>
        <name>FAD</name>
        <dbReference type="ChEBI" id="CHEBI:57692"/>
    </ligand>
</feature>
<comment type="similarity">
    <text evidence="2">Belongs to the ferredoxin--NADP reductase type 1 family.</text>
</comment>
<evidence type="ECO:0000256" key="3">
    <source>
        <dbReference type="ARBA" id="ARBA00013223"/>
    </source>
</evidence>
<dbReference type="InterPro" id="IPR036188">
    <property type="entry name" value="FAD/NAD-bd_sf"/>
</dbReference>
<dbReference type="PANTHER" id="PTHR48467">
    <property type="entry name" value="GLUTAMATE SYNTHASE 1 [NADH], CHLOROPLASTIC-LIKE"/>
    <property type="match status" value="1"/>
</dbReference>
<dbReference type="Gene3D" id="3.50.50.60">
    <property type="entry name" value="FAD/NAD(P)-binding domain"/>
    <property type="match status" value="1"/>
</dbReference>
<keyword evidence="4" id="KW-0285">Flavoprotein</keyword>
<dbReference type="GO" id="GO:0004324">
    <property type="term" value="F:ferredoxin-NADP+ reductase activity"/>
    <property type="evidence" value="ECO:0007669"/>
    <property type="project" value="UniProtKB-EC"/>
</dbReference>
<feature type="domain" description="FAD/NAD(P)-binding" evidence="11">
    <location>
        <begin position="5"/>
        <end position="177"/>
    </location>
</feature>
<keyword evidence="6 10" id="KW-0521">NADP</keyword>
<dbReference type="InterPro" id="IPR055275">
    <property type="entry name" value="Ferredox_Rdtase"/>
</dbReference>
<evidence type="ECO:0000256" key="1">
    <source>
        <dbReference type="ARBA" id="ARBA00001974"/>
    </source>
</evidence>
<feature type="binding site" evidence="10">
    <location>
        <begin position="193"/>
        <end position="194"/>
    </location>
    <ligand>
        <name>NADP(+)</name>
        <dbReference type="ChEBI" id="CHEBI:58349"/>
    </ligand>
</feature>
<evidence type="ECO:0000256" key="9">
    <source>
        <dbReference type="PIRSR" id="PIRSR000362-1"/>
    </source>
</evidence>
<name>A0A7G6WS90_9ACTN</name>
<protein>
    <recommendedName>
        <fullName evidence="3">ferredoxin--NADP(+) reductase</fullName>
        <ecNumber evidence="3">1.18.1.2</ecNumber>
    </recommendedName>
</protein>
<organism evidence="12 13">
    <name type="scientific">Kribbella qitaiheensis</name>
    <dbReference type="NCBI Taxonomy" id="1544730"/>
    <lineage>
        <taxon>Bacteria</taxon>
        <taxon>Bacillati</taxon>
        <taxon>Actinomycetota</taxon>
        <taxon>Actinomycetes</taxon>
        <taxon>Propionibacteriales</taxon>
        <taxon>Kribbellaceae</taxon>
        <taxon>Kribbella</taxon>
    </lineage>
</organism>
<dbReference type="Proteomes" id="UP000515563">
    <property type="component" value="Chromosome"/>
</dbReference>
<evidence type="ECO:0000256" key="5">
    <source>
        <dbReference type="ARBA" id="ARBA00022827"/>
    </source>
</evidence>
<accession>A0A7G6WS90</accession>
<feature type="binding site" evidence="9">
    <location>
        <position position="14"/>
    </location>
    <ligand>
        <name>FAD</name>
        <dbReference type="ChEBI" id="CHEBI:57692"/>
    </ligand>
</feature>
<dbReference type="SUPFAM" id="SSF51971">
    <property type="entry name" value="Nucleotide-binding domain"/>
    <property type="match status" value="2"/>
</dbReference>
<evidence type="ECO:0000256" key="7">
    <source>
        <dbReference type="ARBA" id="ARBA00023002"/>
    </source>
</evidence>
<evidence type="ECO:0000313" key="12">
    <source>
        <dbReference type="EMBL" id="QNE16855.1"/>
    </source>
</evidence>
<evidence type="ECO:0000256" key="8">
    <source>
        <dbReference type="ARBA" id="ARBA00047776"/>
    </source>
</evidence>
<gene>
    <name evidence="12" type="ORF">F1D05_01765</name>
</gene>
<dbReference type="InterPro" id="IPR023753">
    <property type="entry name" value="FAD/NAD-binding_dom"/>
</dbReference>
<keyword evidence="7" id="KW-0560">Oxidoreductase</keyword>
<evidence type="ECO:0000256" key="10">
    <source>
        <dbReference type="PIRSR" id="PIRSR000362-2"/>
    </source>
</evidence>
<evidence type="ECO:0000313" key="13">
    <source>
        <dbReference type="Proteomes" id="UP000515563"/>
    </source>
</evidence>
<sequence length="449" mass="48848">MRDLRVAVVGAGPAGIYAADILTKEHDGAHVDLIERLPAPFGLVRYGVAPDHPRIKEIIKALHRVVGRDRIRFLGNVEYGVDLKLDDLRRHYDAVIFATGAISDRELDIPGIDLPGNHGAADFVSWYAGHPDVPRDWSLDARQVAVIGAGNVALDVARMLAKPADEQLSTEIADNVYQGLKANQATDVHVFARRGPAQIKFTPMELRELSHSPAVDVIVHPEGFEIDEASQRAINSNKGTRLMVDTLLKYLEAEPTGAEHRIHIHLCHAPVEVLGAERVEGLRTERTELQGDGTVRGTGEYVDTPVQAVYRAVGYLSSHLPGLPFDHQAGVMTNDRGRVLDLDDVPLAGLYVTGWIKRGPIGLIGHTKSDAAETIASLLADLDGLPRPEVSDPDAILKHLADRGATVVDADGWSRLDAHELALGQGQGRERIKVVPREEMIRAAGPTEE</sequence>
<dbReference type="EMBL" id="CP043661">
    <property type="protein sequence ID" value="QNE16855.1"/>
    <property type="molecule type" value="Genomic_DNA"/>
</dbReference>
<reference evidence="13" key="1">
    <citation type="submission" date="2019-09" db="EMBL/GenBank/DDBJ databases">
        <title>Antimicrobial potential of Antarctic Bacteria.</title>
        <authorList>
            <person name="Benaud N."/>
            <person name="Edwards R.J."/>
            <person name="Ferrari B.C."/>
        </authorList>
    </citation>
    <scope>NUCLEOTIDE SEQUENCE [LARGE SCALE GENOMIC DNA]</scope>
    <source>
        <strain evidence="13">SPB151</strain>
    </source>
</reference>
<dbReference type="PIRSF" id="PIRSF000362">
    <property type="entry name" value="FNR"/>
    <property type="match status" value="1"/>
</dbReference>
<reference evidence="12 13" key="2">
    <citation type="journal article" date="2020" name="Microbiol. Resour. Announc.">
        <title>Antarctic desert soil bacteria exhibit high novel natural product potential, evaluated through long-read genome sequencing and comparative genomics.</title>
        <authorList>
            <person name="Benaud N."/>
            <person name="Edwards R.J."/>
            <person name="Amos T.G."/>
            <person name="D'Agostino P.M."/>
            <person name="Gutierrez-Chavez C."/>
            <person name="Montgomery K."/>
            <person name="Nicetic I."/>
            <person name="Ferrari B.C."/>
        </authorList>
    </citation>
    <scope>NUCLEOTIDE SEQUENCE [LARGE SCALE GENOMIC DNA]</scope>
    <source>
        <strain evidence="12 13">SPB151</strain>
    </source>
</reference>
<evidence type="ECO:0000256" key="6">
    <source>
        <dbReference type="ARBA" id="ARBA00022857"/>
    </source>
</evidence>
<dbReference type="AlphaFoldDB" id="A0A7G6WS90"/>
<evidence type="ECO:0000256" key="2">
    <source>
        <dbReference type="ARBA" id="ARBA00008312"/>
    </source>
</evidence>
<feature type="binding site" evidence="9">
    <location>
        <begin position="362"/>
        <end position="364"/>
    </location>
    <ligand>
        <name>FAD</name>
        <dbReference type="ChEBI" id="CHEBI:57692"/>
    </ligand>
</feature>
<keyword evidence="5 9" id="KW-0274">FAD</keyword>
<dbReference type="Gene3D" id="3.40.50.720">
    <property type="entry name" value="NAD(P)-binding Rossmann-like Domain"/>
    <property type="match status" value="1"/>
</dbReference>
<feature type="binding site" evidence="9">
    <location>
        <position position="355"/>
    </location>
    <ligand>
        <name>FAD</name>
        <dbReference type="ChEBI" id="CHEBI:57692"/>
    </ligand>
</feature>
<feature type="binding site" evidence="10">
    <location>
        <position position="205"/>
    </location>
    <ligand>
        <name>NADP(+)</name>
        <dbReference type="ChEBI" id="CHEBI:58349"/>
    </ligand>
</feature>
<dbReference type="EC" id="1.18.1.2" evidence="3"/>
<dbReference type="PRINTS" id="PR00419">
    <property type="entry name" value="ADXRDTASE"/>
</dbReference>
<evidence type="ECO:0000259" key="11">
    <source>
        <dbReference type="Pfam" id="PF07992"/>
    </source>
</evidence>
<proteinExistence type="inferred from homology"/>
<keyword evidence="13" id="KW-1185">Reference proteome</keyword>
<comment type="cofactor">
    <cofactor evidence="1 9">
        <name>FAD</name>
        <dbReference type="ChEBI" id="CHEBI:57692"/>
    </cofactor>
</comment>
<feature type="binding site" evidence="10">
    <location>
        <position position="362"/>
    </location>
    <ligand>
        <name>NADP(+)</name>
        <dbReference type="ChEBI" id="CHEBI:58349"/>
    </ligand>
</feature>
<evidence type="ECO:0000256" key="4">
    <source>
        <dbReference type="ARBA" id="ARBA00022630"/>
    </source>
</evidence>
<dbReference type="InterPro" id="IPR021163">
    <property type="entry name" value="Ferredox_Rdtase_adrenod"/>
</dbReference>
<dbReference type="Pfam" id="PF07992">
    <property type="entry name" value="Pyr_redox_2"/>
    <property type="match status" value="1"/>
</dbReference>
<feature type="binding site" evidence="9">
    <location>
        <position position="35"/>
    </location>
    <ligand>
        <name>FAD</name>
        <dbReference type="ChEBI" id="CHEBI:57692"/>
    </ligand>
</feature>
<comment type="catalytic activity">
    <reaction evidence="8">
        <text>2 reduced [2Fe-2S]-[ferredoxin] + NADP(+) + H(+) = 2 oxidized [2Fe-2S]-[ferredoxin] + NADPH</text>
        <dbReference type="Rhea" id="RHEA:20125"/>
        <dbReference type="Rhea" id="RHEA-COMP:10000"/>
        <dbReference type="Rhea" id="RHEA-COMP:10001"/>
        <dbReference type="ChEBI" id="CHEBI:15378"/>
        <dbReference type="ChEBI" id="CHEBI:33737"/>
        <dbReference type="ChEBI" id="CHEBI:33738"/>
        <dbReference type="ChEBI" id="CHEBI:57783"/>
        <dbReference type="ChEBI" id="CHEBI:58349"/>
        <dbReference type="EC" id="1.18.1.2"/>
    </reaction>
</comment>
<dbReference type="KEGG" id="kqi:F1D05_01765"/>
<dbReference type="RefSeq" id="WP_185445613.1">
    <property type="nucleotide sequence ID" value="NZ_CP043661.1"/>
</dbReference>